<evidence type="ECO:0000313" key="8">
    <source>
        <dbReference type="EMBL" id="SFB94053.1"/>
    </source>
</evidence>
<comment type="similarity">
    <text evidence="4">Belongs to the TonB-dependent receptor family.</text>
</comment>
<evidence type="ECO:0000256" key="2">
    <source>
        <dbReference type="ARBA" id="ARBA00023136"/>
    </source>
</evidence>
<dbReference type="InterPro" id="IPR036942">
    <property type="entry name" value="Beta-barrel_TonB_sf"/>
</dbReference>
<comment type="subcellular location">
    <subcellularLocation>
        <location evidence="1 4">Cell outer membrane</location>
    </subcellularLocation>
</comment>
<gene>
    <name evidence="8" type="ORF">SAMN05421780_10240</name>
</gene>
<dbReference type="PANTHER" id="PTHR40980">
    <property type="entry name" value="PLUG DOMAIN-CONTAINING PROTEIN"/>
    <property type="match status" value="1"/>
</dbReference>
<dbReference type="InterPro" id="IPR000531">
    <property type="entry name" value="Beta-barrel_TonB"/>
</dbReference>
<sequence length="927" mass="103796">MKKLLLLLLIQVVMSVAVLAGNGKIAGKVIDKTTGEPLIGVNVVIAGTTTGAATDLDGHYSINVAAGTYALQVSFISYNTQKIEGVKVDEGKTTTLNVVLEEASNSLQEVEIVATFKRESHDALVLERRKSAVISDGVSAELIRKTPDRSTSDVLRRVSGASIQDNKFAIIRGLNERYNSAYLNGAPLLSTEPDRKAFAFDIFPANLIESVVIAKTATPDLPADFAGGAIQVKTKDIPDENFYSVSVGANFHSQTTFKPFYGSQRGKTDWLGLDDNTRAMPKGMPSTAEFRKLVDNWKNDDINALAQKFQNTWKPTKYSAMRPGSSFQFSAGHQIGKFGSMASISYYDNYRYRQIKRRDYANTDQLVDYTNDQYTRTILAGVLWNLSYKVDDNNKISLKNLYNINTSDQTTMRKGNSYENGNYQESTMFWYTQNQLLSNQLTGEHYFPATKIKANWNVGYNDSRRNVPDLRRITYQRAIDNPTEALKMSLSNSAQADFGGRFYSKLNESSWSQAVDFSMPVYQNINVKAGVYRQARTRKFDARQLGYIQGDAYSEKYLGYAIDSIFANKNVQNKGITISESTTLADHYDATSTLKAAFLMSDATVGKFRFIGGVRMESYNQTFVSYKTGDSNPDLAPSVNLDNTITDVLPSLNVVYSLTQKSNLRASVSQTVSRPEFRELAPFQFYDFNDVMMIAGNPDIKRTKVNNVDLRYEYYPGAGQVLSASVFYKHFDNPIEKTLTPAGSFRLSSFVNVPTAVNYGLEFDVRQNLVRIDPTVKIFERLTVFGNLSLIKSSVDLGNLKTQMGESSRPMQGQSSYIINAGINYSDEEHLFDVNLSVNRVGRRINNVGNADYASLWENPRTVVDMQFSKSFTNKMEIKVNCGDLLAQRLLLYQDNDKNGKLNRDKDNVLFETRMGSSISLAFSYKF</sequence>
<dbReference type="Pfam" id="PF13715">
    <property type="entry name" value="CarbopepD_reg_2"/>
    <property type="match status" value="1"/>
</dbReference>
<name>A0A1I1FA71_9BACT</name>
<dbReference type="Proteomes" id="UP000199514">
    <property type="component" value="Unassembled WGS sequence"/>
</dbReference>
<evidence type="ECO:0000256" key="4">
    <source>
        <dbReference type="RuleBase" id="RU003357"/>
    </source>
</evidence>
<dbReference type="RefSeq" id="WP_091507985.1">
    <property type="nucleotide sequence ID" value="NZ_FOLE01000002.1"/>
</dbReference>
<dbReference type="AlphaFoldDB" id="A0A1I1FA71"/>
<evidence type="ECO:0000256" key="1">
    <source>
        <dbReference type="ARBA" id="ARBA00004442"/>
    </source>
</evidence>
<accession>A0A1I1FA71</accession>
<dbReference type="Gene3D" id="2.170.130.10">
    <property type="entry name" value="TonB-dependent receptor, plug domain"/>
    <property type="match status" value="1"/>
</dbReference>
<feature type="signal peptide" evidence="5">
    <location>
        <begin position="1"/>
        <end position="20"/>
    </location>
</feature>
<proteinExistence type="inferred from homology"/>
<dbReference type="SUPFAM" id="SSF56935">
    <property type="entry name" value="Porins"/>
    <property type="match status" value="1"/>
</dbReference>
<keyword evidence="4" id="KW-0798">TonB box</keyword>
<dbReference type="Pfam" id="PF00593">
    <property type="entry name" value="TonB_dep_Rec_b-barrel"/>
    <property type="match status" value="1"/>
</dbReference>
<dbReference type="PANTHER" id="PTHR40980:SF5">
    <property type="entry name" value="TONB-DEPENDENT RECEPTOR"/>
    <property type="match status" value="1"/>
</dbReference>
<keyword evidence="9" id="KW-1185">Reference proteome</keyword>
<dbReference type="Gene3D" id="2.40.170.20">
    <property type="entry name" value="TonB-dependent receptor, beta-barrel domain"/>
    <property type="match status" value="1"/>
</dbReference>
<dbReference type="OrthoDB" id="9768470at2"/>
<dbReference type="Gene3D" id="2.60.40.1120">
    <property type="entry name" value="Carboxypeptidase-like, regulatory domain"/>
    <property type="match status" value="1"/>
</dbReference>
<feature type="domain" description="TonB-dependent receptor plug" evidence="7">
    <location>
        <begin position="131"/>
        <end position="228"/>
    </location>
</feature>
<protein>
    <submittedName>
        <fullName evidence="8">TonB-dependent receptor</fullName>
    </submittedName>
</protein>
<dbReference type="InterPro" id="IPR008969">
    <property type="entry name" value="CarboxyPept-like_regulatory"/>
</dbReference>
<feature type="domain" description="TonB-dependent receptor-like beta-barrel" evidence="6">
    <location>
        <begin position="372"/>
        <end position="878"/>
    </location>
</feature>
<evidence type="ECO:0000259" key="6">
    <source>
        <dbReference type="Pfam" id="PF00593"/>
    </source>
</evidence>
<evidence type="ECO:0000259" key="7">
    <source>
        <dbReference type="Pfam" id="PF07715"/>
    </source>
</evidence>
<keyword evidence="3" id="KW-0998">Cell outer membrane</keyword>
<dbReference type="STRING" id="927664.SAMN05421780_10240"/>
<dbReference type="GO" id="GO:0009279">
    <property type="term" value="C:cell outer membrane"/>
    <property type="evidence" value="ECO:0007669"/>
    <property type="project" value="UniProtKB-SubCell"/>
</dbReference>
<dbReference type="SUPFAM" id="SSF49464">
    <property type="entry name" value="Carboxypeptidase regulatory domain-like"/>
    <property type="match status" value="1"/>
</dbReference>
<dbReference type="InterPro" id="IPR012910">
    <property type="entry name" value="Plug_dom"/>
</dbReference>
<feature type="chain" id="PRO_5011692675" evidence="5">
    <location>
        <begin position="21"/>
        <end position="927"/>
    </location>
</feature>
<dbReference type="EMBL" id="FOLE01000002">
    <property type="protein sequence ID" value="SFB94053.1"/>
    <property type="molecule type" value="Genomic_DNA"/>
</dbReference>
<evidence type="ECO:0000313" key="9">
    <source>
        <dbReference type="Proteomes" id="UP000199514"/>
    </source>
</evidence>
<keyword evidence="2 4" id="KW-0472">Membrane</keyword>
<dbReference type="Pfam" id="PF07715">
    <property type="entry name" value="Plug"/>
    <property type="match status" value="1"/>
</dbReference>
<organism evidence="8 9">
    <name type="scientific">Flexibacter flexilis DSM 6793</name>
    <dbReference type="NCBI Taxonomy" id="927664"/>
    <lineage>
        <taxon>Bacteria</taxon>
        <taxon>Pseudomonadati</taxon>
        <taxon>Bacteroidota</taxon>
        <taxon>Cytophagia</taxon>
        <taxon>Cytophagales</taxon>
        <taxon>Flexibacteraceae</taxon>
        <taxon>Flexibacter</taxon>
    </lineage>
</organism>
<keyword evidence="5" id="KW-0732">Signal</keyword>
<evidence type="ECO:0000256" key="3">
    <source>
        <dbReference type="ARBA" id="ARBA00023237"/>
    </source>
</evidence>
<dbReference type="InterPro" id="IPR037066">
    <property type="entry name" value="Plug_dom_sf"/>
</dbReference>
<reference evidence="8 9" key="1">
    <citation type="submission" date="2016-10" db="EMBL/GenBank/DDBJ databases">
        <authorList>
            <person name="de Groot N.N."/>
        </authorList>
    </citation>
    <scope>NUCLEOTIDE SEQUENCE [LARGE SCALE GENOMIC DNA]</scope>
    <source>
        <strain evidence="8 9">DSM 6793</strain>
    </source>
</reference>
<evidence type="ECO:0000256" key="5">
    <source>
        <dbReference type="SAM" id="SignalP"/>
    </source>
</evidence>
<keyword evidence="8" id="KW-0675">Receptor</keyword>